<proteinExistence type="predicted"/>
<evidence type="ECO:0000259" key="3">
    <source>
        <dbReference type="PROSITE" id="PS51468"/>
    </source>
</evidence>
<gene>
    <name evidence="4" type="ORF">C1280_14495</name>
</gene>
<evidence type="ECO:0008006" key="6">
    <source>
        <dbReference type="Google" id="ProtNLM"/>
    </source>
</evidence>
<dbReference type="RefSeq" id="WP_010033733.1">
    <property type="nucleotide sequence ID" value="NZ_CP025958.1"/>
</dbReference>
<dbReference type="SMART" id="SM00609">
    <property type="entry name" value="VIT"/>
    <property type="match status" value="1"/>
</dbReference>
<dbReference type="PROSITE" id="PS51468">
    <property type="entry name" value="VIT"/>
    <property type="match status" value="1"/>
</dbReference>
<dbReference type="Gene3D" id="3.40.50.410">
    <property type="entry name" value="von Willebrand factor, type A domain"/>
    <property type="match status" value="1"/>
</dbReference>
<feature type="domain" description="VWFA" evidence="2">
    <location>
        <begin position="272"/>
        <end position="448"/>
    </location>
</feature>
<dbReference type="InterPro" id="IPR036465">
    <property type="entry name" value="vWFA_dom_sf"/>
</dbReference>
<dbReference type="InterPro" id="IPR002035">
    <property type="entry name" value="VWF_A"/>
</dbReference>
<organism evidence="4 5">
    <name type="scientific">Gemmata obscuriglobus</name>
    <dbReference type="NCBI Taxonomy" id="114"/>
    <lineage>
        <taxon>Bacteria</taxon>
        <taxon>Pseudomonadati</taxon>
        <taxon>Planctomycetota</taxon>
        <taxon>Planctomycetia</taxon>
        <taxon>Gemmatales</taxon>
        <taxon>Gemmataceae</taxon>
        <taxon>Gemmata</taxon>
    </lineage>
</organism>
<dbReference type="SUPFAM" id="SSF53300">
    <property type="entry name" value="vWA-like"/>
    <property type="match status" value="1"/>
</dbReference>
<accession>A0A2Z3H177</accession>
<evidence type="ECO:0000313" key="5">
    <source>
        <dbReference type="Proteomes" id="UP000245802"/>
    </source>
</evidence>
<dbReference type="SMART" id="SM00327">
    <property type="entry name" value="VWA"/>
    <property type="match status" value="1"/>
</dbReference>
<dbReference type="Pfam" id="PF08487">
    <property type="entry name" value="VIT"/>
    <property type="match status" value="1"/>
</dbReference>
<evidence type="ECO:0000259" key="2">
    <source>
        <dbReference type="PROSITE" id="PS50234"/>
    </source>
</evidence>
<dbReference type="PANTHER" id="PTHR45737">
    <property type="entry name" value="VON WILLEBRAND FACTOR A DOMAIN-CONTAINING PROTEIN 5A"/>
    <property type="match status" value="1"/>
</dbReference>
<sequence>MRFLRIPLSVLAIALLGATPAGAAGILIPEDKKLPPLAMVKHKVTVVIDEQVALTTVEQTFRNHTDRNLEATYLFPVPKGASVDRFTMWVNGKELGGELLDAKHAHKVYTDVVRRTQDPGLLEYLGNSLMKLSVFPIPPKGDQKIKLAYKFVAPKDGSVVEYVYPLKTDGKATRTLEEFSVSLTIKSRHAVQNVYSPTHAVNTVRKSDKEVSVTFERKQALLDKDFQLFYGHGDKDIGLSPLVYKPIQTEDGYFMFLISPQVEAEKKRVARDLVLVLDTSSSMSDIKMQQAKKAVKFCLSQLQPEDRFGVVRFSTTVTKFRSELVAANTDYLDLATKWIDGLKTSGGTAIWPALNDALAMRSSDPSRPFTMVFFTDGQPTVDETNADKIVKNVLAKNTGNTRIFTFGVGDDVNAAMLDQLADSTRAVSTYVREAEDIEVKVSGLYAKISNPVLTDVQLATSENVQLHEIYPPKLPDLFQGTQLVVIGRYTGEGPSVIRLTGLVGKERQELVYEFNFPGKTESDVGKDFVEPLWARRKVGYILDQIRVNGEKKELVDEVVMLAKRYGIATPYTSHLVVPDSAMPVVSPVPVRGGVANEPAPLAAPVAAAGGFAPGLATGSIGKPGRVEDFAKEQAKGEKGDGKALAANRGLETERQVKDALKSLNANADPAQRARLADEIKKLAVQKKTWDDSSSALRGRERGAYQSGQLGVDLSCAANNLRNQHRVSLTANRQVQGRNCLEIGGVWIDDGFQPNTKVVTVKAHSDAYFRVLEKQPQMKDVFLLGNHLVWVTPSGTALVVDLSEGQEKIEDNEIDALFVGKS</sequence>
<dbReference type="InterPro" id="IPR013694">
    <property type="entry name" value="VIT"/>
</dbReference>
<dbReference type="Proteomes" id="UP000245802">
    <property type="component" value="Chromosome"/>
</dbReference>
<feature type="signal peptide" evidence="1">
    <location>
        <begin position="1"/>
        <end position="23"/>
    </location>
</feature>
<dbReference type="EMBL" id="CP025958">
    <property type="protein sequence ID" value="AWM38082.1"/>
    <property type="molecule type" value="Genomic_DNA"/>
</dbReference>
<keyword evidence="1" id="KW-0732">Signal</keyword>
<keyword evidence="5" id="KW-1185">Reference proteome</keyword>
<dbReference type="Pfam" id="PF13768">
    <property type="entry name" value="VWA_3"/>
    <property type="match status" value="1"/>
</dbReference>
<name>A0A2Z3H177_9BACT</name>
<feature type="domain" description="VIT" evidence="3">
    <location>
        <begin position="23"/>
        <end position="151"/>
    </location>
</feature>
<evidence type="ECO:0000256" key="1">
    <source>
        <dbReference type="SAM" id="SignalP"/>
    </source>
</evidence>
<reference evidence="4 5" key="1">
    <citation type="submission" date="2018-01" db="EMBL/GenBank/DDBJ databases">
        <title>G. obscuriglobus.</title>
        <authorList>
            <person name="Franke J."/>
            <person name="Blomberg W."/>
            <person name="Selmecki A."/>
        </authorList>
    </citation>
    <scope>NUCLEOTIDE SEQUENCE [LARGE SCALE GENOMIC DNA]</scope>
    <source>
        <strain evidence="4 5">DSM 5831</strain>
    </source>
</reference>
<dbReference type="AlphaFoldDB" id="A0A2Z3H177"/>
<dbReference type="PANTHER" id="PTHR45737:SF6">
    <property type="entry name" value="VON WILLEBRAND FACTOR A DOMAIN-CONTAINING PROTEIN 5A"/>
    <property type="match status" value="1"/>
</dbReference>
<dbReference type="PROSITE" id="PS50234">
    <property type="entry name" value="VWFA"/>
    <property type="match status" value="1"/>
</dbReference>
<feature type="chain" id="PRO_5016321962" description="VWA domain-containing protein" evidence="1">
    <location>
        <begin position="24"/>
        <end position="821"/>
    </location>
</feature>
<dbReference type="KEGG" id="gog:C1280_14495"/>
<protein>
    <recommendedName>
        <fullName evidence="6">VWA domain-containing protein</fullName>
    </recommendedName>
</protein>
<dbReference type="OrthoDB" id="9784383at2"/>
<evidence type="ECO:0000313" key="4">
    <source>
        <dbReference type="EMBL" id="AWM38082.1"/>
    </source>
</evidence>